<name>W7LJE6_GIBM7</name>
<feature type="chain" id="PRO_5004898307" description="Secreted protein" evidence="1">
    <location>
        <begin position="22"/>
        <end position="105"/>
    </location>
</feature>
<accession>W7LJE6</accession>
<dbReference type="RefSeq" id="XP_018745684.1">
    <property type="nucleotide sequence ID" value="XM_018904104.1"/>
</dbReference>
<dbReference type="AlphaFoldDB" id="W7LJE6"/>
<keyword evidence="3" id="KW-1185">Reference proteome</keyword>
<feature type="signal peptide" evidence="1">
    <location>
        <begin position="1"/>
        <end position="21"/>
    </location>
</feature>
<evidence type="ECO:0000256" key="1">
    <source>
        <dbReference type="SAM" id="SignalP"/>
    </source>
</evidence>
<dbReference type="Proteomes" id="UP000009096">
    <property type="component" value="Chromosome 6"/>
</dbReference>
<evidence type="ECO:0000313" key="2">
    <source>
        <dbReference type="EMBL" id="EWG39493.1"/>
    </source>
</evidence>
<gene>
    <name evidence="2" type="ORF">FVEG_15016</name>
</gene>
<evidence type="ECO:0008006" key="4">
    <source>
        <dbReference type="Google" id="ProtNLM"/>
    </source>
</evidence>
<keyword evidence="1" id="KW-0732">Signal</keyword>
<dbReference type="EMBL" id="CM000583">
    <property type="protein sequence ID" value="EWG39493.1"/>
    <property type="molecule type" value="Genomic_DNA"/>
</dbReference>
<sequence length="105" mass="12349">MRVNFVTALLLNLWIIRFGDSREPVFRILRISLRSWRLSITGHTKFFANHRACGCHQNRPGLMNMGRDPDFCRYLGACRLFVWTKGLDPLSVCSWGVRRQRIRVL</sequence>
<reference evidence="2 3" key="1">
    <citation type="journal article" date="2010" name="Nature">
        <title>Comparative genomics reveals mobile pathogenicity chromosomes in Fusarium.</title>
        <authorList>
            <person name="Ma L.J."/>
            <person name="van der Does H.C."/>
            <person name="Borkovich K.A."/>
            <person name="Coleman J.J."/>
            <person name="Daboussi M.J."/>
            <person name="Di Pietro A."/>
            <person name="Dufresne M."/>
            <person name="Freitag M."/>
            <person name="Grabherr M."/>
            <person name="Henrissat B."/>
            <person name="Houterman P.M."/>
            <person name="Kang S."/>
            <person name="Shim W.B."/>
            <person name="Woloshuk C."/>
            <person name="Xie X."/>
            <person name="Xu J.R."/>
            <person name="Antoniw J."/>
            <person name="Baker S.E."/>
            <person name="Bluhm B.H."/>
            <person name="Breakspear A."/>
            <person name="Brown D.W."/>
            <person name="Butchko R.A."/>
            <person name="Chapman S."/>
            <person name="Coulson R."/>
            <person name="Coutinho P.M."/>
            <person name="Danchin E.G."/>
            <person name="Diener A."/>
            <person name="Gale L.R."/>
            <person name="Gardiner D.M."/>
            <person name="Goff S."/>
            <person name="Hammond-Kosack K.E."/>
            <person name="Hilburn K."/>
            <person name="Hua-Van A."/>
            <person name="Jonkers W."/>
            <person name="Kazan K."/>
            <person name="Kodira C.D."/>
            <person name="Koehrsen M."/>
            <person name="Kumar L."/>
            <person name="Lee Y.H."/>
            <person name="Li L."/>
            <person name="Manners J.M."/>
            <person name="Miranda-Saavedra D."/>
            <person name="Mukherjee M."/>
            <person name="Park G."/>
            <person name="Park J."/>
            <person name="Park S.Y."/>
            <person name="Proctor R.H."/>
            <person name="Regev A."/>
            <person name="Ruiz-Roldan M.C."/>
            <person name="Sain D."/>
            <person name="Sakthikumar S."/>
            <person name="Sykes S."/>
            <person name="Schwartz D.C."/>
            <person name="Turgeon B.G."/>
            <person name="Wapinski I."/>
            <person name="Yoder O."/>
            <person name="Young S."/>
            <person name="Zeng Q."/>
            <person name="Zhou S."/>
            <person name="Galagan J."/>
            <person name="Cuomo C.A."/>
            <person name="Kistler H.C."/>
            <person name="Rep M."/>
        </authorList>
    </citation>
    <scope>NUCLEOTIDE SEQUENCE [LARGE SCALE GENOMIC DNA]</scope>
    <source>
        <strain evidence="3">M3125 / FGSC 7600</strain>
    </source>
</reference>
<dbReference type="GeneID" id="30071892"/>
<proteinExistence type="predicted"/>
<protein>
    <recommendedName>
        <fullName evidence="4">Secreted protein</fullName>
    </recommendedName>
</protein>
<dbReference type="VEuPathDB" id="FungiDB:FVEG_15016"/>
<organism evidence="2 3">
    <name type="scientific">Gibberella moniliformis (strain M3125 / FGSC 7600)</name>
    <name type="common">Maize ear and stalk rot fungus</name>
    <name type="synonym">Fusarium verticillioides</name>
    <dbReference type="NCBI Taxonomy" id="334819"/>
    <lineage>
        <taxon>Eukaryota</taxon>
        <taxon>Fungi</taxon>
        <taxon>Dikarya</taxon>
        <taxon>Ascomycota</taxon>
        <taxon>Pezizomycotina</taxon>
        <taxon>Sordariomycetes</taxon>
        <taxon>Hypocreomycetidae</taxon>
        <taxon>Hypocreales</taxon>
        <taxon>Nectriaceae</taxon>
        <taxon>Fusarium</taxon>
        <taxon>Fusarium fujikuroi species complex</taxon>
    </lineage>
</organism>
<dbReference type="EMBL" id="DS022243">
    <property type="protein sequence ID" value="EWG39493.1"/>
    <property type="molecule type" value="Genomic_DNA"/>
</dbReference>
<evidence type="ECO:0000313" key="3">
    <source>
        <dbReference type="Proteomes" id="UP000009096"/>
    </source>
</evidence>
<dbReference type="KEGG" id="fvr:FVEG_15016"/>